<dbReference type="OrthoDB" id="118550at2759"/>
<organism evidence="2 3">
    <name type="scientific">Oryza meyeriana var. granulata</name>
    <dbReference type="NCBI Taxonomy" id="110450"/>
    <lineage>
        <taxon>Eukaryota</taxon>
        <taxon>Viridiplantae</taxon>
        <taxon>Streptophyta</taxon>
        <taxon>Embryophyta</taxon>
        <taxon>Tracheophyta</taxon>
        <taxon>Spermatophyta</taxon>
        <taxon>Magnoliopsida</taxon>
        <taxon>Liliopsida</taxon>
        <taxon>Poales</taxon>
        <taxon>Poaceae</taxon>
        <taxon>BOP clade</taxon>
        <taxon>Oryzoideae</taxon>
        <taxon>Oryzeae</taxon>
        <taxon>Oryzinae</taxon>
        <taxon>Oryza</taxon>
        <taxon>Oryza meyeriana</taxon>
    </lineage>
</organism>
<keyword evidence="3" id="KW-1185">Reference proteome</keyword>
<proteinExistence type="predicted"/>
<evidence type="ECO:0000313" key="3">
    <source>
        <dbReference type="Proteomes" id="UP000479710"/>
    </source>
</evidence>
<gene>
    <name evidence="2" type="ORF">E2562_024798</name>
</gene>
<dbReference type="SUPFAM" id="SSF46689">
    <property type="entry name" value="Homeodomain-like"/>
    <property type="match status" value="1"/>
</dbReference>
<dbReference type="Proteomes" id="UP000479710">
    <property type="component" value="Unassembled WGS sequence"/>
</dbReference>
<reference evidence="2 3" key="1">
    <citation type="submission" date="2019-11" db="EMBL/GenBank/DDBJ databases">
        <title>Whole genome sequence of Oryza granulata.</title>
        <authorList>
            <person name="Li W."/>
        </authorList>
    </citation>
    <scope>NUCLEOTIDE SEQUENCE [LARGE SCALE GENOMIC DNA]</scope>
    <source>
        <strain evidence="3">cv. Menghai</strain>
        <tissue evidence="2">Leaf</tissue>
    </source>
</reference>
<name>A0A6G1E179_9ORYZ</name>
<dbReference type="Gene3D" id="1.10.10.10">
    <property type="entry name" value="Winged helix-like DNA-binding domain superfamily/Winged helix DNA-binding domain"/>
    <property type="match status" value="1"/>
</dbReference>
<evidence type="ECO:0000313" key="2">
    <source>
        <dbReference type="EMBL" id="KAF0918539.1"/>
    </source>
</evidence>
<accession>A0A6G1E179</accession>
<dbReference type="PROSITE" id="PS50934">
    <property type="entry name" value="SWIRM"/>
    <property type="match status" value="1"/>
</dbReference>
<dbReference type="InterPro" id="IPR009057">
    <property type="entry name" value="Homeodomain-like_sf"/>
</dbReference>
<dbReference type="InterPro" id="IPR007526">
    <property type="entry name" value="SWIRM"/>
</dbReference>
<feature type="domain" description="SWIRM" evidence="1">
    <location>
        <begin position="1"/>
        <end position="76"/>
    </location>
</feature>
<dbReference type="InterPro" id="IPR036388">
    <property type="entry name" value="WH-like_DNA-bd_sf"/>
</dbReference>
<evidence type="ECO:0000259" key="1">
    <source>
        <dbReference type="PROSITE" id="PS50934"/>
    </source>
</evidence>
<dbReference type="Pfam" id="PF04433">
    <property type="entry name" value="SWIRM"/>
    <property type="match status" value="1"/>
</dbReference>
<dbReference type="EMBL" id="SPHZ02000005">
    <property type="protein sequence ID" value="KAF0918539.1"/>
    <property type="molecule type" value="Genomic_DNA"/>
</dbReference>
<comment type="caution">
    <text evidence="2">The sequence shown here is derived from an EMBL/GenBank/DDBJ whole genome shotgun (WGS) entry which is preliminary data.</text>
</comment>
<dbReference type="AlphaFoldDB" id="A0A6G1E179"/>
<protein>
    <recommendedName>
        <fullName evidence="1">SWIRM domain-containing protein</fullName>
    </recommendedName>
</protein>
<sequence length="77" mass="8996">MERGSGFETALRNPRIYREYRDYFISKYYEGPSRHLTFPEVRKVLIGDVTLLRKVFTFLDSLGLISFSASPSHHTPQ</sequence>